<dbReference type="Pfam" id="PF00106">
    <property type="entry name" value="adh_short"/>
    <property type="match status" value="1"/>
</dbReference>
<sequence length="269" mass="28561">MDLDLHQKHALVTGSTSGIGHAIAKRLLEEGAIVTVNGRSEKTVQDAVARLESSAGDWAGRIHGVAADLGTAEGARHLAEAAAKIAPVEILVNNAGMFEPVPFEKITDEKWQAIFNVNVLSGIRMCRALLPVMKERGWGRVIFISSESGLNIPTEMIHYGMSKSAQLSISRGLAKEMSGTGVTVNCVLPGPTWTEGVETFVEQMAEGSDKSKQQLRDDFVPENRPGSLVGRFGEPAEVANMVAFIASPLAAMTTGAALRVEGGIVDSIV</sequence>
<proteinExistence type="inferred from homology"/>
<dbReference type="Gene3D" id="3.40.50.720">
    <property type="entry name" value="NAD(P)-binding Rossmann-like Domain"/>
    <property type="match status" value="1"/>
</dbReference>
<evidence type="ECO:0000256" key="1">
    <source>
        <dbReference type="ARBA" id="ARBA00006484"/>
    </source>
</evidence>
<dbReference type="GO" id="GO:0004316">
    <property type="term" value="F:3-oxoacyl-[acyl-carrier-protein] reductase (NADPH) activity"/>
    <property type="evidence" value="ECO:0007669"/>
    <property type="project" value="UniProtKB-EC"/>
</dbReference>
<evidence type="ECO:0000256" key="2">
    <source>
        <dbReference type="RuleBase" id="RU000363"/>
    </source>
</evidence>
<dbReference type="InterPro" id="IPR036291">
    <property type="entry name" value="NAD(P)-bd_dom_sf"/>
</dbReference>
<gene>
    <name evidence="3" type="primary">fabG_7</name>
    <name evidence="3" type="ORF">Poly30_39790</name>
</gene>
<comment type="similarity">
    <text evidence="1 2">Belongs to the short-chain dehydrogenases/reductases (SDR) family.</text>
</comment>
<dbReference type="SUPFAM" id="SSF51735">
    <property type="entry name" value="NAD(P)-binding Rossmann-fold domains"/>
    <property type="match status" value="1"/>
</dbReference>
<evidence type="ECO:0000313" key="4">
    <source>
        <dbReference type="Proteomes" id="UP000320390"/>
    </source>
</evidence>
<dbReference type="OrthoDB" id="9804774at2"/>
<protein>
    <submittedName>
        <fullName evidence="3">3-oxoacyl-[acyl-carrier-protein] reductase FabG</fullName>
        <ecNumber evidence="3">1.1.1.100</ecNumber>
    </submittedName>
</protein>
<dbReference type="InterPro" id="IPR002347">
    <property type="entry name" value="SDR_fam"/>
</dbReference>
<dbReference type="InterPro" id="IPR050259">
    <property type="entry name" value="SDR"/>
</dbReference>
<dbReference type="Proteomes" id="UP000320390">
    <property type="component" value="Chromosome"/>
</dbReference>
<dbReference type="RefSeq" id="WP_145201096.1">
    <property type="nucleotide sequence ID" value="NZ_CP036434.1"/>
</dbReference>
<keyword evidence="4" id="KW-1185">Reference proteome</keyword>
<dbReference type="PANTHER" id="PTHR42879">
    <property type="entry name" value="3-OXOACYL-(ACYL-CARRIER-PROTEIN) REDUCTASE"/>
    <property type="match status" value="1"/>
</dbReference>
<dbReference type="EMBL" id="CP036434">
    <property type="protein sequence ID" value="QDV08436.1"/>
    <property type="molecule type" value="Genomic_DNA"/>
</dbReference>
<dbReference type="PRINTS" id="PR00081">
    <property type="entry name" value="GDHRDH"/>
</dbReference>
<reference evidence="3 4" key="1">
    <citation type="submission" date="2019-02" db="EMBL/GenBank/DDBJ databases">
        <title>Deep-cultivation of Planctomycetes and their phenomic and genomic characterization uncovers novel biology.</title>
        <authorList>
            <person name="Wiegand S."/>
            <person name="Jogler M."/>
            <person name="Boedeker C."/>
            <person name="Pinto D."/>
            <person name="Vollmers J."/>
            <person name="Rivas-Marin E."/>
            <person name="Kohn T."/>
            <person name="Peeters S.H."/>
            <person name="Heuer A."/>
            <person name="Rast P."/>
            <person name="Oberbeckmann S."/>
            <person name="Bunk B."/>
            <person name="Jeske O."/>
            <person name="Meyerdierks A."/>
            <person name="Storesund J.E."/>
            <person name="Kallscheuer N."/>
            <person name="Luecker S."/>
            <person name="Lage O.M."/>
            <person name="Pohl T."/>
            <person name="Merkel B.J."/>
            <person name="Hornburger P."/>
            <person name="Mueller R.-W."/>
            <person name="Bruemmer F."/>
            <person name="Labrenz M."/>
            <person name="Spormann A.M."/>
            <person name="Op den Camp H."/>
            <person name="Overmann J."/>
            <person name="Amann R."/>
            <person name="Jetten M.S.M."/>
            <person name="Mascher T."/>
            <person name="Medema M.H."/>
            <person name="Devos D.P."/>
            <person name="Kaster A.-K."/>
            <person name="Ovreas L."/>
            <person name="Rohde M."/>
            <person name="Galperin M.Y."/>
            <person name="Jogler C."/>
        </authorList>
    </citation>
    <scope>NUCLEOTIDE SEQUENCE [LARGE SCALE GENOMIC DNA]</scope>
    <source>
        <strain evidence="3 4">Poly30</strain>
    </source>
</reference>
<organism evidence="3 4">
    <name type="scientific">Saltatorellus ferox</name>
    <dbReference type="NCBI Taxonomy" id="2528018"/>
    <lineage>
        <taxon>Bacteria</taxon>
        <taxon>Pseudomonadati</taxon>
        <taxon>Planctomycetota</taxon>
        <taxon>Planctomycetia</taxon>
        <taxon>Planctomycetia incertae sedis</taxon>
        <taxon>Saltatorellus</taxon>
    </lineage>
</organism>
<accession>A0A518EWF6</accession>
<dbReference type="FunFam" id="3.40.50.720:FF:000084">
    <property type="entry name" value="Short-chain dehydrogenase reductase"/>
    <property type="match status" value="1"/>
</dbReference>
<dbReference type="PRINTS" id="PR00080">
    <property type="entry name" value="SDRFAMILY"/>
</dbReference>
<dbReference type="AlphaFoldDB" id="A0A518EWF6"/>
<name>A0A518EWF6_9BACT</name>
<evidence type="ECO:0000313" key="3">
    <source>
        <dbReference type="EMBL" id="QDV08436.1"/>
    </source>
</evidence>
<dbReference type="EC" id="1.1.1.100" evidence="3"/>
<dbReference type="CDD" id="cd05233">
    <property type="entry name" value="SDR_c"/>
    <property type="match status" value="1"/>
</dbReference>
<keyword evidence="3" id="KW-0560">Oxidoreductase</keyword>